<protein>
    <submittedName>
        <fullName evidence="2">Uncharacterized protein</fullName>
    </submittedName>
</protein>
<evidence type="ECO:0000256" key="1">
    <source>
        <dbReference type="SAM" id="MobiDB-lite"/>
    </source>
</evidence>
<proteinExistence type="predicted"/>
<dbReference type="Proteomes" id="UP001365542">
    <property type="component" value="Unassembled WGS sequence"/>
</dbReference>
<comment type="caution">
    <text evidence="2">The sequence shown here is derived from an EMBL/GenBank/DDBJ whole genome shotgun (WGS) entry which is preliminary data.</text>
</comment>
<accession>A0AAV9XL49</accession>
<organism evidence="2 3">
    <name type="scientific">Orbilia ellipsospora</name>
    <dbReference type="NCBI Taxonomy" id="2528407"/>
    <lineage>
        <taxon>Eukaryota</taxon>
        <taxon>Fungi</taxon>
        <taxon>Dikarya</taxon>
        <taxon>Ascomycota</taxon>
        <taxon>Pezizomycotina</taxon>
        <taxon>Orbiliomycetes</taxon>
        <taxon>Orbiliales</taxon>
        <taxon>Orbiliaceae</taxon>
        <taxon>Orbilia</taxon>
    </lineage>
</organism>
<evidence type="ECO:0000313" key="3">
    <source>
        <dbReference type="Proteomes" id="UP001365542"/>
    </source>
</evidence>
<gene>
    <name evidence="2" type="ORF">TWF694_006632</name>
</gene>
<name>A0AAV9XL49_9PEZI</name>
<dbReference type="AlphaFoldDB" id="A0AAV9XL49"/>
<evidence type="ECO:0000313" key="2">
    <source>
        <dbReference type="EMBL" id="KAK6542689.1"/>
    </source>
</evidence>
<feature type="region of interest" description="Disordered" evidence="1">
    <location>
        <begin position="20"/>
        <end position="53"/>
    </location>
</feature>
<keyword evidence="3" id="KW-1185">Reference proteome</keyword>
<sequence>MKMRERMSWAQVATHPVGESKGLKYQNKSPTAAAASKEVTNNFRPKRRSEIWR</sequence>
<reference evidence="2 3" key="1">
    <citation type="submission" date="2019-10" db="EMBL/GenBank/DDBJ databases">
        <authorList>
            <person name="Palmer J.M."/>
        </authorList>
    </citation>
    <scope>NUCLEOTIDE SEQUENCE [LARGE SCALE GENOMIC DNA]</scope>
    <source>
        <strain evidence="2 3">TWF694</strain>
    </source>
</reference>
<dbReference type="EMBL" id="JAVHJO010000002">
    <property type="protein sequence ID" value="KAK6542689.1"/>
    <property type="molecule type" value="Genomic_DNA"/>
</dbReference>